<feature type="domain" description="Bacterial sugar transferase" evidence="3">
    <location>
        <begin position="6"/>
        <end position="180"/>
    </location>
</feature>
<keyword evidence="2" id="KW-0812">Transmembrane</keyword>
<dbReference type="RefSeq" id="WP_303278855.1">
    <property type="nucleotide sequence ID" value="NZ_JAUOEK010000142.1"/>
</dbReference>
<comment type="caution">
    <text evidence="4">The sequence shown here is derived from an EMBL/GenBank/DDBJ whole genome shotgun (WGS) entry which is preliminary data.</text>
</comment>
<dbReference type="InterPro" id="IPR003362">
    <property type="entry name" value="Bact_transf"/>
</dbReference>
<accession>A0ABT8WDC9</accession>
<evidence type="ECO:0000313" key="5">
    <source>
        <dbReference type="Proteomes" id="UP001176883"/>
    </source>
</evidence>
<dbReference type="EMBL" id="JAUOEK010000142">
    <property type="protein sequence ID" value="MDO5971151.1"/>
    <property type="molecule type" value="Genomic_DNA"/>
</dbReference>
<dbReference type="EC" id="2.7.8.-" evidence="4"/>
<name>A0ABT8WDC9_9FLAO</name>
<keyword evidence="2" id="KW-0472">Membrane</keyword>
<evidence type="ECO:0000313" key="4">
    <source>
        <dbReference type="EMBL" id="MDO5971151.1"/>
    </source>
</evidence>
<feature type="transmembrane region" description="Helical" evidence="2">
    <location>
        <begin position="12"/>
        <end position="35"/>
    </location>
</feature>
<dbReference type="GO" id="GO:0016740">
    <property type="term" value="F:transferase activity"/>
    <property type="evidence" value="ECO:0007669"/>
    <property type="project" value="UniProtKB-KW"/>
</dbReference>
<keyword evidence="5" id="KW-1185">Reference proteome</keyword>
<evidence type="ECO:0000256" key="2">
    <source>
        <dbReference type="SAM" id="Phobius"/>
    </source>
</evidence>
<organism evidence="4 5">
    <name type="scientific">Flavivirga aquimarina</name>
    <dbReference type="NCBI Taxonomy" id="2027862"/>
    <lineage>
        <taxon>Bacteria</taxon>
        <taxon>Pseudomonadati</taxon>
        <taxon>Bacteroidota</taxon>
        <taxon>Flavobacteriia</taxon>
        <taxon>Flavobacteriales</taxon>
        <taxon>Flavobacteriaceae</taxon>
        <taxon>Flavivirga</taxon>
    </lineage>
</organism>
<keyword evidence="4" id="KW-0808">Transferase</keyword>
<comment type="similarity">
    <text evidence="1">Belongs to the bacterial sugar transferase family.</text>
</comment>
<evidence type="ECO:0000259" key="3">
    <source>
        <dbReference type="Pfam" id="PF02397"/>
    </source>
</evidence>
<dbReference type="PANTHER" id="PTHR30576">
    <property type="entry name" value="COLANIC BIOSYNTHESIS UDP-GLUCOSE LIPID CARRIER TRANSFERASE"/>
    <property type="match status" value="1"/>
</dbReference>
<gene>
    <name evidence="4" type="ORF">Q4Q35_15185</name>
</gene>
<keyword evidence="2" id="KW-1133">Transmembrane helix</keyword>
<reference evidence="4" key="1">
    <citation type="submission" date="2023-07" db="EMBL/GenBank/DDBJ databases">
        <title>Two novel species in the genus Flavivirga.</title>
        <authorList>
            <person name="Kwon K."/>
        </authorList>
    </citation>
    <scope>NUCLEOTIDE SEQUENCE</scope>
    <source>
        <strain evidence="4">KCTC 52353</strain>
    </source>
</reference>
<dbReference type="Pfam" id="PF02397">
    <property type="entry name" value="Bac_transf"/>
    <property type="match status" value="1"/>
</dbReference>
<dbReference type="Proteomes" id="UP001176883">
    <property type="component" value="Unassembled WGS sequence"/>
</dbReference>
<proteinExistence type="inferred from homology"/>
<protein>
    <submittedName>
        <fullName evidence="4">Sugar transferase</fullName>
        <ecNumber evidence="4">2.7.8.-</ecNumber>
    </submittedName>
</protein>
<dbReference type="PANTHER" id="PTHR30576:SF8">
    <property type="entry name" value="UNDECAPRENYL-PHOSPHATE GALACTOSE PHOSPHOTRANSFERASE"/>
    <property type="match status" value="1"/>
</dbReference>
<evidence type="ECO:0000256" key="1">
    <source>
        <dbReference type="ARBA" id="ARBA00006464"/>
    </source>
</evidence>
<sequence length="202" mass="23739">MYKILKRFFDLILAIIAFLLLSPIFLIILLCLLFVNRGKPFFFQERPGKNEKLFKIVKFKTMRDLDPNAPKDVHNLKRVTKIGHFIRKYSFDEIPQLINVIKGDMSIVGPRPLLVHYLPLYNDFQKQRHYLRPGITGWAQVKGRNAISWEKKFSLDVWYVNNQSFILDFKIILLTIKRIIIPQDINSSDGVNMPEFTGTKNE</sequence>